<reference evidence="2 3" key="1">
    <citation type="journal article" date="2020" name="Microbiol. Resour. Announc.">
        <title>Draft Genome Sequence of a Cladosporium Species Isolated from the Mesophotic Ascidian Didemnum maculosum.</title>
        <authorList>
            <person name="Gioti A."/>
            <person name="Siaperas R."/>
            <person name="Nikolaivits E."/>
            <person name="Le Goff G."/>
            <person name="Ouazzani J."/>
            <person name="Kotoulas G."/>
            <person name="Topakas E."/>
        </authorList>
    </citation>
    <scope>NUCLEOTIDE SEQUENCE [LARGE SCALE GENOMIC DNA]</scope>
    <source>
        <strain evidence="2 3">TM138-S3</strain>
    </source>
</reference>
<dbReference type="RefSeq" id="XP_069225976.1">
    <property type="nucleotide sequence ID" value="XM_069376982.1"/>
</dbReference>
<feature type="compositionally biased region" description="Polar residues" evidence="1">
    <location>
        <begin position="36"/>
        <end position="53"/>
    </location>
</feature>
<name>A0AB34KD85_9PEZI</name>
<gene>
    <name evidence="2" type="ORF">WHR41_08378</name>
</gene>
<organism evidence="2 3">
    <name type="scientific">Cladosporium halotolerans</name>
    <dbReference type="NCBI Taxonomy" id="1052096"/>
    <lineage>
        <taxon>Eukaryota</taxon>
        <taxon>Fungi</taxon>
        <taxon>Dikarya</taxon>
        <taxon>Ascomycota</taxon>
        <taxon>Pezizomycotina</taxon>
        <taxon>Dothideomycetes</taxon>
        <taxon>Dothideomycetidae</taxon>
        <taxon>Cladosporiales</taxon>
        <taxon>Cladosporiaceae</taxon>
        <taxon>Cladosporium</taxon>
    </lineage>
</organism>
<accession>A0AB34KD85</accession>
<evidence type="ECO:0000313" key="2">
    <source>
        <dbReference type="EMBL" id="KAL1582869.1"/>
    </source>
</evidence>
<dbReference type="AlphaFoldDB" id="A0AB34KD85"/>
<dbReference type="Proteomes" id="UP000803884">
    <property type="component" value="Unassembled WGS sequence"/>
</dbReference>
<protein>
    <submittedName>
        <fullName evidence="2">Uncharacterized protein</fullName>
    </submittedName>
</protein>
<proteinExistence type="predicted"/>
<comment type="caution">
    <text evidence="2">The sequence shown here is derived from an EMBL/GenBank/DDBJ whole genome shotgun (WGS) entry which is preliminary data.</text>
</comment>
<evidence type="ECO:0000313" key="3">
    <source>
        <dbReference type="Proteomes" id="UP000803884"/>
    </source>
</evidence>
<keyword evidence="3" id="KW-1185">Reference proteome</keyword>
<evidence type="ECO:0000256" key="1">
    <source>
        <dbReference type="SAM" id="MobiDB-lite"/>
    </source>
</evidence>
<dbReference type="GeneID" id="96009820"/>
<sequence length="385" mass="42755">MPYRRRVKGGPSTPSSAKSGAAGSRQRARIHDTAIGGSSTRQQPATGSRQSSPGKRHVSFDQRLERGPTPSDPHKRSNQSPSRSVLAKPHEERMSAMADEQLALEAQQAAASGDGHGGCHPPGTACVAESSKGRDSHEQAYIKFKQARGGVRLMKIATEEDRDQEVCRRIHELRADIVNFAQTFVASTTKRSSKPQDPVIRLCSDAKNAQLIRYIGCLTQGGPDGVRDWQNLLVDASILTALIVGIIGTVLKEHVFSALWFGGTAQQNEELHRMQESQAETDGYYRTQARAMKCAYFRGRATAQTLLDHIAADRKIAIALEKLLTPLFYLKDVEQRGFPEKLKPRLVDIVHNASDMSREMRECGDAIYYWPPTFKDEEFDPKRME</sequence>
<feature type="region of interest" description="Disordered" evidence="1">
    <location>
        <begin position="1"/>
        <end position="94"/>
    </location>
</feature>
<dbReference type="EMBL" id="JAAQHG020000042">
    <property type="protein sequence ID" value="KAL1582869.1"/>
    <property type="molecule type" value="Genomic_DNA"/>
</dbReference>